<proteinExistence type="predicted"/>
<dbReference type="Proteomes" id="UP000704712">
    <property type="component" value="Unassembled WGS sequence"/>
</dbReference>
<organism evidence="1 2">
    <name type="scientific">Phytophthora infestans</name>
    <name type="common">Potato late blight agent</name>
    <name type="synonym">Botrytis infestans</name>
    <dbReference type="NCBI Taxonomy" id="4787"/>
    <lineage>
        <taxon>Eukaryota</taxon>
        <taxon>Sar</taxon>
        <taxon>Stramenopiles</taxon>
        <taxon>Oomycota</taxon>
        <taxon>Peronosporomycetes</taxon>
        <taxon>Peronosporales</taxon>
        <taxon>Peronosporaceae</taxon>
        <taxon>Phytophthora</taxon>
    </lineage>
</organism>
<name>A0A8S9TIB7_PHYIN</name>
<accession>A0A8S9TIB7</accession>
<protein>
    <submittedName>
        <fullName evidence="1">Uncharacterized protein</fullName>
    </submittedName>
</protein>
<evidence type="ECO:0000313" key="2">
    <source>
        <dbReference type="Proteomes" id="UP000704712"/>
    </source>
</evidence>
<dbReference type="AlphaFoldDB" id="A0A8S9TIB7"/>
<dbReference type="EMBL" id="JAACNO010003246">
    <property type="protein sequence ID" value="KAF4127573.1"/>
    <property type="molecule type" value="Genomic_DNA"/>
</dbReference>
<evidence type="ECO:0000313" key="1">
    <source>
        <dbReference type="EMBL" id="KAF4127573.1"/>
    </source>
</evidence>
<comment type="caution">
    <text evidence="1">The sequence shown here is derived from an EMBL/GenBank/DDBJ whole genome shotgun (WGS) entry which is preliminary data.</text>
</comment>
<gene>
    <name evidence="1" type="ORF">GN958_ATG23248</name>
</gene>
<reference evidence="1" key="1">
    <citation type="submission" date="2020-03" db="EMBL/GenBank/DDBJ databases">
        <title>Hybrid Assembly of Korean Phytophthora infestans isolates.</title>
        <authorList>
            <person name="Prokchorchik M."/>
            <person name="Lee Y."/>
            <person name="Seo J."/>
            <person name="Cho J.-H."/>
            <person name="Park Y.-E."/>
            <person name="Jang D.-C."/>
            <person name="Im J.-S."/>
            <person name="Choi J.-G."/>
            <person name="Park H.-J."/>
            <person name="Lee G.-B."/>
            <person name="Lee Y.-G."/>
            <person name="Hong S.-Y."/>
            <person name="Cho K."/>
            <person name="Sohn K.H."/>
        </authorList>
    </citation>
    <scope>NUCLEOTIDE SEQUENCE</scope>
    <source>
        <strain evidence="1">KR_2_A2</strain>
    </source>
</reference>
<sequence length="255" mass="27598">MRELRRERKLYVPLPPRNSMAYLLQDDFEAGAGDVVRVVSTRCERVLDPATGRRSEAILTTAKMSSCNARKELEGMPASGWAVNVPERTCECLYFEKFTTGRARPSAAVTHTLLPALLLLRERAPPGLGGTLSTGGASGFSCPGRNARPALGGPRACPAFPALSGARGACARPALGGAIPALCGVPSAALRWRRRQRRSRAGAALWRGRQTGVEGRVVDVVLGFARFCGADIRKSGCLSYFLLKNDVRHFWLNFE</sequence>